<evidence type="ECO:0000313" key="12">
    <source>
        <dbReference type="EMBL" id="MFC3152414.1"/>
    </source>
</evidence>
<evidence type="ECO:0000256" key="6">
    <source>
        <dbReference type="ARBA" id="ARBA00022619"/>
    </source>
</evidence>
<keyword evidence="6" id="KW-0686">Riboflavin biosynthesis</keyword>
<dbReference type="GO" id="GO:0004746">
    <property type="term" value="F:riboflavin synthase activity"/>
    <property type="evidence" value="ECO:0007669"/>
    <property type="project" value="UniProtKB-EC"/>
</dbReference>
<dbReference type="PANTHER" id="PTHR21098">
    <property type="entry name" value="RIBOFLAVIN SYNTHASE ALPHA CHAIN"/>
    <property type="match status" value="1"/>
</dbReference>
<feature type="domain" description="Lumazine-binding" evidence="11">
    <location>
        <begin position="1"/>
        <end position="97"/>
    </location>
</feature>
<feature type="repeat" description="Lumazine-binding" evidence="10">
    <location>
        <begin position="98"/>
        <end position="194"/>
    </location>
</feature>
<evidence type="ECO:0000256" key="10">
    <source>
        <dbReference type="PROSITE-ProRule" id="PRU00524"/>
    </source>
</evidence>
<dbReference type="PIRSF" id="PIRSF000498">
    <property type="entry name" value="Riboflavin_syn_A"/>
    <property type="match status" value="1"/>
</dbReference>
<feature type="domain" description="Lumazine-binding" evidence="11">
    <location>
        <begin position="98"/>
        <end position="194"/>
    </location>
</feature>
<gene>
    <name evidence="12" type="ORF">ACFOEK_15370</name>
</gene>
<dbReference type="InterPro" id="IPR017938">
    <property type="entry name" value="Riboflavin_synthase-like_b-brl"/>
</dbReference>
<evidence type="ECO:0000256" key="3">
    <source>
        <dbReference type="ARBA" id="ARBA00004887"/>
    </source>
</evidence>
<evidence type="ECO:0000256" key="2">
    <source>
        <dbReference type="ARBA" id="ARBA00002803"/>
    </source>
</evidence>
<dbReference type="EMBL" id="JBHRSZ010000006">
    <property type="protein sequence ID" value="MFC3152414.1"/>
    <property type="molecule type" value="Genomic_DNA"/>
</dbReference>
<comment type="function">
    <text evidence="2">Catalyzes the dismutation of two molecules of 6,7-dimethyl-8-ribityllumazine, resulting in the formation of riboflavin and 5-amino-6-(D-ribitylamino)uracil.</text>
</comment>
<dbReference type="Proteomes" id="UP001595476">
    <property type="component" value="Unassembled WGS sequence"/>
</dbReference>
<evidence type="ECO:0000256" key="4">
    <source>
        <dbReference type="ARBA" id="ARBA00012827"/>
    </source>
</evidence>
<dbReference type="Gene3D" id="2.40.30.20">
    <property type="match status" value="2"/>
</dbReference>
<proteinExistence type="predicted"/>
<dbReference type="RefSeq" id="WP_386722337.1">
    <property type="nucleotide sequence ID" value="NZ_JBHRSZ010000006.1"/>
</dbReference>
<dbReference type="InterPro" id="IPR001783">
    <property type="entry name" value="Lumazine-bd"/>
</dbReference>
<dbReference type="NCBIfam" id="NF006767">
    <property type="entry name" value="PRK09289.1"/>
    <property type="match status" value="1"/>
</dbReference>
<dbReference type="PROSITE" id="PS51177">
    <property type="entry name" value="LUMAZINE_BIND"/>
    <property type="match status" value="2"/>
</dbReference>
<reference evidence="13" key="1">
    <citation type="journal article" date="2019" name="Int. J. Syst. Evol. Microbiol.">
        <title>The Global Catalogue of Microorganisms (GCM) 10K type strain sequencing project: providing services to taxonomists for standard genome sequencing and annotation.</title>
        <authorList>
            <consortium name="The Broad Institute Genomics Platform"/>
            <consortium name="The Broad Institute Genome Sequencing Center for Infectious Disease"/>
            <person name="Wu L."/>
            <person name="Ma J."/>
        </authorList>
    </citation>
    <scope>NUCLEOTIDE SEQUENCE [LARGE SCALE GENOMIC DNA]</scope>
    <source>
        <strain evidence="13">KCTC 52438</strain>
    </source>
</reference>
<evidence type="ECO:0000313" key="13">
    <source>
        <dbReference type="Proteomes" id="UP001595476"/>
    </source>
</evidence>
<dbReference type="CDD" id="cd00402">
    <property type="entry name" value="Riboflavin_synthase_like"/>
    <property type="match status" value="1"/>
</dbReference>
<comment type="pathway">
    <text evidence="3">Cofactor biosynthesis; riboflavin biosynthesis; riboflavin from 2-hydroxy-3-oxobutyl phosphate and 5-amino-6-(D-ribitylamino)uracil: step 2/2.</text>
</comment>
<evidence type="ECO:0000256" key="7">
    <source>
        <dbReference type="ARBA" id="ARBA00022679"/>
    </source>
</evidence>
<evidence type="ECO:0000256" key="9">
    <source>
        <dbReference type="NCBIfam" id="TIGR00187"/>
    </source>
</evidence>
<dbReference type="NCBIfam" id="NF009566">
    <property type="entry name" value="PRK13020.1"/>
    <property type="match status" value="1"/>
</dbReference>
<dbReference type="InterPro" id="IPR026017">
    <property type="entry name" value="Lumazine-bd_dom"/>
</dbReference>
<dbReference type="PANTHER" id="PTHR21098:SF12">
    <property type="entry name" value="RIBOFLAVIN SYNTHASE"/>
    <property type="match status" value="1"/>
</dbReference>
<keyword evidence="7 12" id="KW-0808">Transferase</keyword>
<dbReference type="SUPFAM" id="SSF63380">
    <property type="entry name" value="Riboflavin synthase domain-like"/>
    <property type="match status" value="2"/>
</dbReference>
<evidence type="ECO:0000256" key="5">
    <source>
        <dbReference type="ARBA" id="ARBA00013950"/>
    </source>
</evidence>
<sequence>MFTGIIEALGQLKKKVVKGGDVAVTIAVKSLDMSDVKLGDSIAVNGVCLTVVDFNSAEFTADVSLESLSLTGLDQLAPGAEVNLEKAMLPTSRFGGHIVSGHVDGQGEIVQLEPSARSVRIVVRPDAELARYIAKKGSITLDGCSLTVNDLIGDDFVLNVIPHTQQETIIKNYKVGDRVNLEVDVVARYLERLLTQGSDDSGSQPKSNISMGFLAEHGFIGRTKR</sequence>
<evidence type="ECO:0000256" key="1">
    <source>
        <dbReference type="ARBA" id="ARBA00000968"/>
    </source>
</evidence>
<dbReference type="InterPro" id="IPR023366">
    <property type="entry name" value="ATP_synth_asu-like_sf"/>
</dbReference>
<comment type="catalytic activity">
    <reaction evidence="1">
        <text>2 6,7-dimethyl-8-(1-D-ribityl)lumazine + H(+) = 5-amino-6-(D-ribitylamino)uracil + riboflavin</text>
        <dbReference type="Rhea" id="RHEA:20772"/>
        <dbReference type="ChEBI" id="CHEBI:15378"/>
        <dbReference type="ChEBI" id="CHEBI:15934"/>
        <dbReference type="ChEBI" id="CHEBI:57986"/>
        <dbReference type="ChEBI" id="CHEBI:58201"/>
        <dbReference type="EC" id="2.5.1.9"/>
    </reaction>
</comment>
<accession>A0ABV7HEU0</accession>
<dbReference type="Pfam" id="PF00677">
    <property type="entry name" value="Lum_binding"/>
    <property type="match status" value="2"/>
</dbReference>
<protein>
    <recommendedName>
        <fullName evidence="5 9">Riboflavin synthase</fullName>
        <ecNumber evidence="4 9">2.5.1.9</ecNumber>
    </recommendedName>
</protein>
<organism evidence="12 13">
    <name type="scientific">Litoribrevibacter euphylliae</name>
    <dbReference type="NCBI Taxonomy" id="1834034"/>
    <lineage>
        <taxon>Bacteria</taxon>
        <taxon>Pseudomonadati</taxon>
        <taxon>Pseudomonadota</taxon>
        <taxon>Gammaproteobacteria</taxon>
        <taxon>Oceanospirillales</taxon>
        <taxon>Oceanospirillaceae</taxon>
        <taxon>Litoribrevibacter</taxon>
    </lineage>
</organism>
<keyword evidence="8" id="KW-0677">Repeat</keyword>
<evidence type="ECO:0000259" key="11">
    <source>
        <dbReference type="PROSITE" id="PS51177"/>
    </source>
</evidence>
<feature type="repeat" description="Lumazine-binding" evidence="10">
    <location>
        <begin position="1"/>
        <end position="97"/>
    </location>
</feature>
<evidence type="ECO:0000256" key="8">
    <source>
        <dbReference type="ARBA" id="ARBA00022737"/>
    </source>
</evidence>
<comment type="caution">
    <text evidence="12">The sequence shown here is derived from an EMBL/GenBank/DDBJ whole genome shotgun (WGS) entry which is preliminary data.</text>
</comment>
<dbReference type="EC" id="2.5.1.9" evidence="4 9"/>
<dbReference type="NCBIfam" id="TIGR00187">
    <property type="entry name" value="ribE"/>
    <property type="match status" value="1"/>
</dbReference>
<name>A0ABV7HEU0_9GAMM</name>
<keyword evidence="13" id="KW-1185">Reference proteome</keyword>